<dbReference type="HOGENOM" id="CLU_1853299_0_0_9"/>
<evidence type="ECO:0000313" key="2">
    <source>
        <dbReference type="Proteomes" id="UP000004470"/>
    </source>
</evidence>
<dbReference type="EMBL" id="AEEG01000002">
    <property type="protein sequence ID" value="EFL96240.1"/>
    <property type="molecule type" value="Genomic_DNA"/>
</dbReference>
<comment type="caution">
    <text evidence="1">The sequence shown here is derived from an EMBL/GenBank/DDBJ whole genome shotgun (WGS) entry which is preliminary data.</text>
</comment>
<dbReference type="Proteomes" id="UP000004470">
    <property type="component" value="Unassembled WGS sequence"/>
</dbReference>
<dbReference type="RefSeq" id="WP_004165782.1">
    <property type="nucleotide sequence ID" value="NZ_GL397067.1"/>
</dbReference>
<reference evidence="1" key="1">
    <citation type="submission" date="2010-07" db="EMBL/GenBank/DDBJ databases">
        <authorList>
            <person name="Muzny D."/>
            <person name="Qin X."/>
            <person name="Deng J."/>
            <person name="Jiang H."/>
            <person name="Liu Y."/>
            <person name="Qu J."/>
            <person name="Song X.-Z."/>
            <person name="Zhang L."/>
            <person name="Thornton R."/>
            <person name="Coyle M."/>
            <person name="Francisco L."/>
            <person name="Jackson L."/>
            <person name="Javaid M."/>
            <person name="Korchina V."/>
            <person name="Kovar C."/>
            <person name="Mata R."/>
            <person name="Mathew T."/>
            <person name="Ngo R."/>
            <person name="Nguyen L."/>
            <person name="Nguyen N."/>
            <person name="Okwuonu G."/>
            <person name="Ongeri F."/>
            <person name="Pham C."/>
            <person name="Simmons D."/>
            <person name="Wilczek-Boney K."/>
            <person name="Hale W."/>
            <person name="Jakkamsetti A."/>
            <person name="Pham P."/>
            <person name="Ruth R."/>
            <person name="San Lucas F."/>
            <person name="Warren J."/>
            <person name="Zhang J."/>
            <person name="Zhao Z."/>
            <person name="Zhou C."/>
            <person name="Zhu D."/>
            <person name="Lee S."/>
            <person name="Bess C."/>
            <person name="Blankenburg K."/>
            <person name="Forbes L."/>
            <person name="Fu Q."/>
            <person name="Gubbala S."/>
            <person name="Hirani K."/>
            <person name="Jayaseelan J.C."/>
            <person name="Lara F."/>
            <person name="Munidasa M."/>
            <person name="Palculict T."/>
            <person name="Patil S."/>
            <person name="Pu L.-L."/>
            <person name="Saada N."/>
            <person name="Tang L."/>
            <person name="Weissenberger G."/>
            <person name="Zhu Y."/>
            <person name="Hemphill L."/>
            <person name="Shang Y."/>
            <person name="Youmans B."/>
            <person name="Ayvaz T."/>
            <person name="Ross M."/>
            <person name="Santibanez J."/>
            <person name="Aqrawi P."/>
            <person name="Gross S."/>
            <person name="Joshi V."/>
            <person name="Fowler G."/>
            <person name="Nazareth L."/>
            <person name="Reid J."/>
            <person name="Worley K."/>
            <person name="Petrosino J."/>
            <person name="Highlander S."/>
            <person name="Gibbs R."/>
        </authorList>
    </citation>
    <scope>NUCLEOTIDE SEQUENCE [LARGE SCALE GENOMIC DNA]</scope>
    <source>
        <strain evidence="1">DSM 20284</strain>
    </source>
</reference>
<dbReference type="AlphaFoldDB" id="E0NDB9"/>
<keyword evidence="2" id="KW-1185">Reference proteome</keyword>
<proteinExistence type="predicted"/>
<organism evidence="1 2">
    <name type="scientific">Pediococcus acidilactici DSM 20284</name>
    <dbReference type="NCBI Taxonomy" id="862514"/>
    <lineage>
        <taxon>Bacteria</taxon>
        <taxon>Bacillati</taxon>
        <taxon>Bacillota</taxon>
        <taxon>Bacilli</taxon>
        <taxon>Lactobacillales</taxon>
        <taxon>Lactobacillaceae</taxon>
        <taxon>Pediococcus</taxon>
        <taxon>Pediococcus acidilactici group</taxon>
    </lineage>
</organism>
<name>E0NDB9_PEDAC</name>
<dbReference type="GeneID" id="29745614"/>
<evidence type="ECO:0000313" key="1">
    <source>
        <dbReference type="EMBL" id="EFL96240.1"/>
    </source>
</evidence>
<gene>
    <name evidence="1" type="ORF">HMPREF0623_0291</name>
</gene>
<protein>
    <submittedName>
        <fullName evidence="1">Uncharacterized protein</fullName>
    </submittedName>
</protein>
<sequence>MDKEVKKDVERSILTYITNNIDLPEDIALGDSIKPGNSISYLMGAGSPGQRYYDGRRKKHYLFTISVKDTNSLKAINLLNEIMDLMEIRGPNNLKSLSGSFSFVSSSMKNNPTYQGIVNDKGIERAVISGSFEVTVII</sequence>
<accession>E0NDB9</accession>